<dbReference type="InterPro" id="IPR002213">
    <property type="entry name" value="UDP_glucos_trans"/>
</dbReference>
<evidence type="ECO:0000313" key="4">
    <source>
        <dbReference type="Proteomes" id="UP000813423"/>
    </source>
</evidence>
<feature type="domain" description="Serine hydrolase" evidence="2">
    <location>
        <begin position="529"/>
        <end position="608"/>
    </location>
</feature>
<proteinExistence type="predicted"/>
<dbReference type="PANTHER" id="PTHR48049:SF132">
    <property type="entry name" value="GLYCOSYLTRANSFERASE"/>
    <property type="match status" value="1"/>
</dbReference>
<name>A0A9P8NS62_ASPFM</name>
<sequence length="608" mass="68214">MKTDFEVHPARKILVVVTVGGSTNSAPILEICRILAERGHTVEFATLQGREHFVDQFPFVSAVHIVGRAITAIEDEELYVRLSRWDNRSYRGRRDYLQCKKFYDSFWPKTYRGLRHVVQTSRPDFIFADYQLDAARDVAKECCLPLATLWPQMPWLLAPQKWIPGVPGTQTRCLTSEHASMYDRLFEQTYFLRYAPNLIDLYQWTKKLRQANGVKTMPSLKPQPDHIHLVNSFFGLEPPKPVPPLIFPAGPIFSDSWRSLDAGLEEFLRTRASVVFVAFGTHVILSYEVVLKILQGLEGAMCAGHIDGVVWAMRADSASEINGTSVLELLQNRHSAWLFVEEAPQRAILDHQSVVLFFTHAGPSSANEALYHGVPMVAMAIYGDQIHNSMRLAAAGVAVAIDKHTFTSQQISSSVAAIVTDAQGEFRRNVRRMQRIARVACRRKYAAAGLIEEHMYDWGLRYERERAEGSLSGLNGGRGRELFPMHLQTADARMSWLKATNMDQYLLGIFICVISGMVWKTERGQDAYDYINTEGPFDGMMGFSQGAALATMLLLQPSASATPLFSCAVFMPLCEASARKGVVRYLDPEVDSCRVTTPTAHIVGVNDE</sequence>
<dbReference type="SUPFAM" id="SSF53756">
    <property type="entry name" value="UDP-Glycosyltransferase/glycogen phosphorylase"/>
    <property type="match status" value="1"/>
</dbReference>
<dbReference type="Pfam" id="PF03959">
    <property type="entry name" value="FSH1"/>
    <property type="match status" value="1"/>
</dbReference>
<keyword evidence="1" id="KW-0808">Transferase</keyword>
<protein>
    <recommendedName>
        <fullName evidence="2">Serine hydrolase domain-containing protein</fullName>
    </recommendedName>
</protein>
<dbReference type="Gene3D" id="3.40.50.1820">
    <property type="entry name" value="alpha/beta hydrolase"/>
    <property type="match status" value="1"/>
</dbReference>
<dbReference type="CDD" id="cd03784">
    <property type="entry name" value="GT1_Gtf-like"/>
    <property type="match status" value="1"/>
</dbReference>
<dbReference type="Gene3D" id="3.40.50.2000">
    <property type="entry name" value="Glycogen Phosphorylase B"/>
    <property type="match status" value="2"/>
</dbReference>
<accession>A0A9P8NS62</accession>
<dbReference type="Proteomes" id="UP000813423">
    <property type="component" value="Unassembled WGS sequence"/>
</dbReference>
<evidence type="ECO:0000256" key="1">
    <source>
        <dbReference type="ARBA" id="ARBA00022679"/>
    </source>
</evidence>
<comment type="caution">
    <text evidence="3">The sequence shown here is derived from an EMBL/GenBank/DDBJ whole genome shotgun (WGS) entry which is preliminary data.</text>
</comment>
<dbReference type="PANTHER" id="PTHR48049">
    <property type="entry name" value="GLYCOSYLTRANSFERASE"/>
    <property type="match status" value="1"/>
</dbReference>
<dbReference type="Pfam" id="PF00201">
    <property type="entry name" value="UDPGT"/>
    <property type="match status" value="1"/>
</dbReference>
<dbReference type="GO" id="GO:0035251">
    <property type="term" value="F:UDP-glucosyltransferase activity"/>
    <property type="evidence" value="ECO:0007669"/>
    <property type="project" value="InterPro"/>
</dbReference>
<dbReference type="InterPro" id="IPR029058">
    <property type="entry name" value="AB_hydrolase_fold"/>
</dbReference>
<organism evidence="3 4">
    <name type="scientific">Aspergillus fumigatus</name>
    <name type="common">Neosartorya fumigata</name>
    <dbReference type="NCBI Taxonomy" id="746128"/>
    <lineage>
        <taxon>Eukaryota</taxon>
        <taxon>Fungi</taxon>
        <taxon>Dikarya</taxon>
        <taxon>Ascomycota</taxon>
        <taxon>Pezizomycotina</taxon>
        <taxon>Eurotiomycetes</taxon>
        <taxon>Eurotiomycetidae</taxon>
        <taxon>Eurotiales</taxon>
        <taxon>Aspergillaceae</taxon>
        <taxon>Aspergillus</taxon>
        <taxon>Aspergillus subgen. Fumigati</taxon>
    </lineage>
</organism>
<evidence type="ECO:0000259" key="2">
    <source>
        <dbReference type="Pfam" id="PF03959"/>
    </source>
</evidence>
<dbReference type="InterPro" id="IPR005645">
    <property type="entry name" value="FSH-like_dom"/>
</dbReference>
<reference evidence="3" key="1">
    <citation type="submission" date="2021-08" db="EMBL/GenBank/DDBJ databases">
        <title>Global Aspergillus fumigatus from environmental and clinical sources.</title>
        <authorList>
            <person name="Barber A."/>
            <person name="Sae-Ong T."/>
        </authorList>
    </citation>
    <scope>NUCLEOTIDE SEQUENCE</scope>
    <source>
        <strain evidence="3">NRZ-2016-071</strain>
    </source>
</reference>
<dbReference type="AlphaFoldDB" id="A0A9P8NS62"/>
<gene>
    <name evidence="3" type="ORF">KXV57_005699</name>
</gene>
<dbReference type="EMBL" id="JAIBSC010000004">
    <property type="protein sequence ID" value="KAH1910929.1"/>
    <property type="molecule type" value="Genomic_DNA"/>
</dbReference>
<evidence type="ECO:0000313" key="3">
    <source>
        <dbReference type="EMBL" id="KAH1910929.1"/>
    </source>
</evidence>
<dbReference type="InterPro" id="IPR050481">
    <property type="entry name" value="UDP-glycosyltransf_plant"/>
</dbReference>